<comment type="caution">
    <text evidence="7">The sequence shown here is derived from an EMBL/GenBank/DDBJ whole genome shotgun (WGS) entry which is preliminary data.</text>
</comment>
<dbReference type="eggNOG" id="COG1609">
    <property type="taxonomic scope" value="Bacteria"/>
</dbReference>
<dbReference type="GO" id="GO:0000976">
    <property type="term" value="F:transcription cis-regulatory region binding"/>
    <property type="evidence" value="ECO:0007669"/>
    <property type="project" value="TreeGrafter"/>
</dbReference>
<dbReference type="PROSITE" id="PS50932">
    <property type="entry name" value="HTH_LACI_2"/>
    <property type="match status" value="1"/>
</dbReference>
<evidence type="ECO:0000256" key="4">
    <source>
        <dbReference type="ARBA" id="ARBA00023163"/>
    </source>
</evidence>
<dbReference type="Pfam" id="PF00532">
    <property type="entry name" value="Peripla_BP_1"/>
    <property type="match status" value="1"/>
</dbReference>
<dbReference type="InterPro" id="IPR001761">
    <property type="entry name" value="Peripla_BP/Lac1_sug-bd_dom"/>
</dbReference>
<evidence type="ECO:0000256" key="3">
    <source>
        <dbReference type="ARBA" id="ARBA00023125"/>
    </source>
</evidence>
<dbReference type="InterPro" id="IPR001387">
    <property type="entry name" value="Cro/C1-type_HTH"/>
</dbReference>
<dbReference type="CDD" id="cd01392">
    <property type="entry name" value="HTH_LacI"/>
    <property type="match status" value="1"/>
</dbReference>
<dbReference type="Gene3D" id="3.40.50.2300">
    <property type="match status" value="2"/>
</dbReference>
<dbReference type="SUPFAM" id="SSF47413">
    <property type="entry name" value="lambda repressor-like DNA-binding domains"/>
    <property type="match status" value="1"/>
</dbReference>
<dbReference type="PROSITE" id="PS50943">
    <property type="entry name" value="HTH_CROC1"/>
    <property type="match status" value="1"/>
</dbReference>
<dbReference type="AlphaFoldDB" id="I8UDG0"/>
<dbReference type="GO" id="GO:0003700">
    <property type="term" value="F:DNA-binding transcription factor activity"/>
    <property type="evidence" value="ECO:0007669"/>
    <property type="project" value="TreeGrafter"/>
</dbReference>
<keyword evidence="2" id="KW-0805">Transcription regulation</keyword>
<dbReference type="PROSITE" id="PS00356">
    <property type="entry name" value="HTH_LACI_1"/>
    <property type="match status" value="1"/>
</dbReference>
<dbReference type="PRINTS" id="PR00036">
    <property type="entry name" value="HTHLACI"/>
</dbReference>
<dbReference type="PATRIC" id="fig|1196324.3.peg.2901"/>
<dbReference type="Pfam" id="PF00356">
    <property type="entry name" value="LacI"/>
    <property type="match status" value="1"/>
</dbReference>
<dbReference type="SMART" id="SM00354">
    <property type="entry name" value="HTH_LACI"/>
    <property type="match status" value="1"/>
</dbReference>
<gene>
    <name evidence="7" type="ORF">A374_14190</name>
</gene>
<organism evidence="7 8">
    <name type="scientific">Fictibacillus macauensis ZFHKF-1</name>
    <dbReference type="NCBI Taxonomy" id="1196324"/>
    <lineage>
        <taxon>Bacteria</taxon>
        <taxon>Bacillati</taxon>
        <taxon>Bacillota</taxon>
        <taxon>Bacilli</taxon>
        <taxon>Bacillales</taxon>
        <taxon>Fictibacillaceae</taxon>
        <taxon>Fictibacillus</taxon>
    </lineage>
</organism>
<keyword evidence="3" id="KW-0238">DNA-binding</keyword>
<dbReference type="EMBL" id="AKKV01000030">
    <property type="protein sequence ID" value="EIT84848.1"/>
    <property type="molecule type" value="Genomic_DNA"/>
</dbReference>
<evidence type="ECO:0000256" key="2">
    <source>
        <dbReference type="ARBA" id="ARBA00023015"/>
    </source>
</evidence>
<keyword evidence="4" id="KW-0804">Transcription</keyword>
<accession>I8UDG0</accession>
<dbReference type="InterPro" id="IPR028082">
    <property type="entry name" value="Peripla_BP_I"/>
</dbReference>
<dbReference type="Proteomes" id="UP000004080">
    <property type="component" value="Unassembled WGS sequence"/>
</dbReference>
<dbReference type="PANTHER" id="PTHR30146">
    <property type="entry name" value="LACI-RELATED TRANSCRIPTIONAL REPRESSOR"/>
    <property type="match status" value="1"/>
</dbReference>
<dbReference type="SUPFAM" id="SSF53822">
    <property type="entry name" value="Periplasmic binding protein-like I"/>
    <property type="match status" value="1"/>
</dbReference>
<evidence type="ECO:0000313" key="8">
    <source>
        <dbReference type="Proteomes" id="UP000004080"/>
    </source>
</evidence>
<dbReference type="OrthoDB" id="1639518at2"/>
<reference evidence="7 8" key="1">
    <citation type="journal article" date="2012" name="J. Bacteriol.">
        <title>Genome of Bacillus macauensis ZFHKF-1, a Long-Chain-Forming Bacterium.</title>
        <authorList>
            <person name="Cai L."/>
            <person name="Zhang T."/>
        </authorList>
    </citation>
    <scope>NUCLEOTIDE SEQUENCE [LARGE SCALE GENOMIC DNA]</scope>
    <source>
        <strain evidence="7 8">ZFHKF-1</strain>
    </source>
</reference>
<keyword evidence="1" id="KW-0678">Repressor</keyword>
<evidence type="ECO:0000259" key="5">
    <source>
        <dbReference type="PROSITE" id="PS50932"/>
    </source>
</evidence>
<name>I8UDG0_9BACL</name>
<dbReference type="RefSeq" id="WP_007202916.1">
    <property type="nucleotide sequence ID" value="NZ_AKKV01000030.1"/>
</dbReference>
<dbReference type="InterPro" id="IPR000843">
    <property type="entry name" value="HTH_LacI"/>
</dbReference>
<evidence type="ECO:0000256" key="1">
    <source>
        <dbReference type="ARBA" id="ARBA00022491"/>
    </source>
</evidence>
<protein>
    <submittedName>
        <fullName evidence="7">Periplasmic binding protein/LacI transcriptional regulator</fullName>
    </submittedName>
</protein>
<proteinExistence type="predicted"/>
<dbReference type="Gene3D" id="1.10.260.40">
    <property type="entry name" value="lambda repressor-like DNA-binding domains"/>
    <property type="match status" value="1"/>
</dbReference>
<dbReference type="CDD" id="cd06267">
    <property type="entry name" value="PBP1_LacI_sugar_binding-like"/>
    <property type="match status" value="1"/>
</dbReference>
<evidence type="ECO:0000313" key="7">
    <source>
        <dbReference type="EMBL" id="EIT84848.1"/>
    </source>
</evidence>
<keyword evidence="8" id="KW-1185">Reference proteome</keyword>
<feature type="domain" description="HTH lacI-type" evidence="5">
    <location>
        <begin position="5"/>
        <end position="59"/>
    </location>
</feature>
<dbReference type="InterPro" id="IPR010982">
    <property type="entry name" value="Lambda_DNA-bd_dom_sf"/>
</dbReference>
<sequence length="336" mass="37101">MEGKATIQDVARQAGVSIATVSRVINGQGGVRPKTEARIVQAIEELAYIRNAAARTMKSKATKTIGVVVPDISNPFFPLVMSGIEEKAREQGYIAFLSGTKESTVVEQNVLKSLIERGVDGVILTTADENGQHLTQFIEQDIPLVAVDRSLPHLEVDHVLVDNRKGAYQAIQRLILQGHERIAIICGPLSTTPGRDRLIGYKEALHDFHLSFNEAYVIEGDFSEQSGYDAVGQLYVLEEPPTAIFTCNNLMTTGCLKALDNLQWKLGRDVSVIGFDDIDLATFVQPKLTVVSRPMKALGELAFQLLHERIEMKQAIGKRSYQLSPELIIRESCMLK</sequence>
<dbReference type="PANTHER" id="PTHR30146:SF148">
    <property type="entry name" value="HTH-TYPE TRANSCRIPTIONAL REPRESSOR PURR-RELATED"/>
    <property type="match status" value="1"/>
</dbReference>
<evidence type="ECO:0000259" key="6">
    <source>
        <dbReference type="PROSITE" id="PS50943"/>
    </source>
</evidence>
<feature type="domain" description="HTH cro/C1-type" evidence="6">
    <location>
        <begin position="6"/>
        <end position="49"/>
    </location>
</feature>
<dbReference type="STRING" id="1196324.A374_14190"/>